<evidence type="ECO:0000259" key="2">
    <source>
        <dbReference type="Pfam" id="PF01757"/>
    </source>
</evidence>
<dbReference type="PANTHER" id="PTHR23028">
    <property type="entry name" value="ACETYLTRANSFERASE"/>
    <property type="match status" value="1"/>
</dbReference>
<dbReference type="OrthoDB" id="290051at2"/>
<dbReference type="InterPro" id="IPR002656">
    <property type="entry name" value="Acyl_transf_3_dom"/>
</dbReference>
<evidence type="ECO:0000313" key="3">
    <source>
        <dbReference type="EMBL" id="OQP66875.1"/>
    </source>
</evidence>
<sequence length="366" mass="42329">MELKYHKELDGIRAIAALMVIVFHFFGEFKATGLFAVLNKIAVFGQTGVSLFFVLSGFLITRILLSTKESPGYFVNFYARRALRIFPLYYLFLAIYYILLPLTLNTPIVSLSLQKYHWLYLQNFAMTFRWPNEGPIHFWSLAVEEHFYLFWPLLVYFLSSRKLMVSSVFIIILAFCVRLLLVKLNYEVFYFTFCRIDELAVGTLLAILETKKKLNEKNAKKFLYLAVAILIPTLGLWTVFTGAANPVIQVSKFILLSFTYFAVIGFVVSIKETHPVKRILETKSLLFSGKISYGLYVYHPMCIGLISVFLKTKSIALNFILAIVSTYLVATVSFYLFELKFLKLKKYFESKKKIVQPEIEYPVQQA</sequence>
<keyword evidence="1" id="KW-1133">Transmembrane helix</keyword>
<feature type="transmembrane region" description="Helical" evidence="1">
    <location>
        <begin position="163"/>
        <end position="182"/>
    </location>
</feature>
<feature type="transmembrane region" description="Helical" evidence="1">
    <location>
        <begin position="291"/>
        <end position="310"/>
    </location>
</feature>
<keyword evidence="1" id="KW-0812">Transmembrane</keyword>
<dbReference type="EMBL" id="LVYD01000001">
    <property type="protein sequence ID" value="OQP66875.1"/>
    <property type="molecule type" value="Genomic_DNA"/>
</dbReference>
<dbReference type="GO" id="GO:0016020">
    <property type="term" value="C:membrane"/>
    <property type="evidence" value="ECO:0007669"/>
    <property type="project" value="TreeGrafter"/>
</dbReference>
<feature type="transmembrane region" description="Helical" evidence="1">
    <location>
        <begin position="86"/>
        <end position="104"/>
    </location>
</feature>
<feature type="transmembrane region" description="Helical" evidence="1">
    <location>
        <begin position="316"/>
        <end position="337"/>
    </location>
</feature>
<dbReference type="Pfam" id="PF01757">
    <property type="entry name" value="Acyl_transf_3"/>
    <property type="match status" value="1"/>
</dbReference>
<dbReference type="InterPro" id="IPR050879">
    <property type="entry name" value="Acyltransferase_3"/>
</dbReference>
<dbReference type="PANTHER" id="PTHR23028:SF53">
    <property type="entry name" value="ACYL_TRANSF_3 DOMAIN-CONTAINING PROTEIN"/>
    <property type="match status" value="1"/>
</dbReference>
<dbReference type="STRING" id="1703345.A3860_00460"/>
<accession>A0A1V9G8B6</accession>
<proteinExistence type="predicted"/>
<feature type="transmembrane region" description="Helical" evidence="1">
    <location>
        <begin position="250"/>
        <end position="270"/>
    </location>
</feature>
<keyword evidence="1" id="KW-0472">Membrane</keyword>
<feature type="domain" description="Acyltransferase 3" evidence="2">
    <location>
        <begin position="7"/>
        <end position="332"/>
    </location>
</feature>
<comment type="caution">
    <text evidence="3">The sequence shown here is derived from an EMBL/GenBank/DDBJ whole genome shotgun (WGS) entry which is preliminary data.</text>
</comment>
<dbReference type="AlphaFoldDB" id="A0A1V9G8B6"/>
<dbReference type="Proteomes" id="UP000192796">
    <property type="component" value="Unassembled WGS sequence"/>
</dbReference>
<dbReference type="RefSeq" id="WP_081144574.1">
    <property type="nucleotide sequence ID" value="NZ_LVYD01000001.1"/>
</dbReference>
<reference evidence="3 4" key="1">
    <citation type="submission" date="2016-03" db="EMBL/GenBank/DDBJ databases">
        <title>Niastella vici sp. nov., isolated from farmland soil.</title>
        <authorList>
            <person name="Chen L."/>
            <person name="Wang D."/>
            <person name="Yang S."/>
            <person name="Wang G."/>
        </authorList>
    </citation>
    <scope>NUCLEOTIDE SEQUENCE [LARGE SCALE GENOMIC DNA]</scope>
    <source>
        <strain evidence="3 4">DJ57</strain>
    </source>
</reference>
<gene>
    <name evidence="3" type="ORF">A3860_00460</name>
</gene>
<feature type="transmembrane region" description="Helical" evidence="1">
    <location>
        <begin position="12"/>
        <end position="29"/>
    </location>
</feature>
<feature type="transmembrane region" description="Helical" evidence="1">
    <location>
        <begin position="41"/>
        <end position="65"/>
    </location>
</feature>
<protein>
    <recommendedName>
        <fullName evidence="2">Acyltransferase 3 domain-containing protein</fullName>
    </recommendedName>
</protein>
<feature type="transmembrane region" description="Helical" evidence="1">
    <location>
        <begin position="222"/>
        <end position="244"/>
    </location>
</feature>
<evidence type="ECO:0000256" key="1">
    <source>
        <dbReference type="SAM" id="Phobius"/>
    </source>
</evidence>
<name>A0A1V9G8B6_9BACT</name>
<keyword evidence="4" id="KW-1185">Reference proteome</keyword>
<evidence type="ECO:0000313" key="4">
    <source>
        <dbReference type="Proteomes" id="UP000192796"/>
    </source>
</evidence>
<dbReference type="GO" id="GO:0016747">
    <property type="term" value="F:acyltransferase activity, transferring groups other than amino-acyl groups"/>
    <property type="evidence" value="ECO:0007669"/>
    <property type="project" value="InterPro"/>
</dbReference>
<dbReference type="GO" id="GO:0000271">
    <property type="term" value="P:polysaccharide biosynthetic process"/>
    <property type="evidence" value="ECO:0007669"/>
    <property type="project" value="TreeGrafter"/>
</dbReference>
<organism evidence="3 4">
    <name type="scientific">Niastella vici</name>
    <dbReference type="NCBI Taxonomy" id="1703345"/>
    <lineage>
        <taxon>Bacteria</taxon>
        <taxon>Pseudomonadati</taxon>
        <taxon>Bacteroidota</taxon>
        <taxon>Chitinophagia</taxon>
        <taxon>Chitinophagales</taxon>
        <taxon>Chitinophagaceae</taxon>
        <taxon>Niastella</taxon>
    </lineage>
</organism>